<name>A0A1D6NE03_MAIZE</name>
<gene>
    <name evidence="2" type="ORF">ZEAMMB73_Zm00001d043653</name>
</gene>
<feature type="compositionally biased region" description="Low complexity" evidence="1">
    <location>
        <begin position="1"/>
        <end position="15"/>
    </location>
</feature>
<organism evidence="2">
    <name type="scientific">Zea mays</name>
    <name type="common">Maize</name>
    <dbReference type="NCBI Taxonomy" id="4577"/>
    <lineage>
        <taxon>Eukaryota</taxon>
        <taxon>Viridiplantae</taxon>
        <taxon>Streptophyta</taxon>
        <taxon>Embryophyta</taxon>
        <taxon>Tracheophyta</taxon>
        <taxon>Spermatophyta</taxon>
        <taxon>Magnoliopsida</taxon>
        <taxon>Liliopsida</taxon>
        <taxon>Poales</taxon>
        <taxon>Poaceae</taxon>
        <taxon>PACMAD clade</taxon>
        <taxon>Panicoideae</taxon>
        <taxon>Andropogonodae</taxon>
        <taxon>Andropogoneae</taxon>
        <taxon>Tripsacinae</taxon>
        <taxon>Zea</taxon>
    </lineage>
</organism>
<proteinExistence type="predicted"/>
<reference evidence="2" key="1">
    <citation type="submission" date="2015-12" db="EMBL/GenBank/DDBJ databases">
        <title>Update maize B73 reference genome by single molecule sequencing technologies.</title>
        <authorList>
            <consortium name="Maize Genome Sequencing Project"/>
            <person name="Ware D."/>
        </authorList>
    </citation>
    <scope>NUCLEOTIDE SEQUENCE [LARGE SCALE GENOMIC DNA]</scope>
    <source>
        <tissue evidence="2">Seedling</tissue>
    </source>
</reference>
<dbReference type="AlphaFoldDB" id="A0A1D6NE03"/>
<feature type="compositionally biased region" description="Acidic residues" evidence="1">
    <location>
        <begin position="80"/>
        <end position="101"/>
    </location>
</feature>
<dbReference type="ExpressionAtlas" id="A0A1D6NE03">
    <property type="expression patterns" value="baseline and differential"/>
</dbReference>
<dbReference type="EMBL" id="CM007649">
    <property type="protein sequence ID" value="ONM38724.1"/>
    <property type="molecule type" value="Genomic_DNA"/>
</dbReference>
<feature type="region of interest" description="Disordered" evidence="1">
    <location>
        <begin position="1"/>
        <end position="101"/>
    </location>
</feature>
<dbReference type="EMBL" id="CM007649">
    <property type="protein sequence ID" value="ONM38721.1"/>
    <property type="molecule type" value="Genomic_DNA"/>
</dbReference>
<sequence length="101" mass="10966">MAAAAPSSSSSSSARARARAPPRPLHPLARGGPEREEMEAVAATHPGAPPMRRKGRKQKQLWPRTVLRKWLNIRSPESDFSADEGDTTGDDTDSEVDYEGV</sequence>
<evidence type="ECO:0000313" key="2">
    <source>
        <dbReference type="EMBL" id="ONM38724.1"/>
    </source>
</evidence>
<protein>
    <submittedName>
        <fullName evidence="2">Type I inositol polyphosphate 5-phosphatase 1</fullName>
    </submittedName>
</protein>
<evidence type="ECO:0000256" key="1">
    <source>
        <dbReference type="SAM" id="MobiDB-lite"/>
    </source>
</evidence>
<accession>A0A1D6NE03</accession>